<dbReference type="eggNOG" id="KOG0017">
    <property type="taxonomic scope" value="Eukaryota"/>
</dbReference>
<evidence type="ECO:0000313" key="3">
    <source>
        <dbReference type="Proteomes" id="UP000026915"/>
    </source>
</evidence>
<dbReference type="InParanoid" id="A0A061F9Y6"/>
<dbReference type="OMA" id="XQAINEL"/>
<proteinExistence type="predicted"/>
<reference evidence="2 3" key="1">
    <citation type="journal article" date="2013" name="Genome Biol.">
        <title>The genome sequence of the most widely cultivated cacao type and its use to identify candidate genes regulating pod color.</title>
        <authorList>
            <person name="Motamayor J.C."/>
            <person name="Mockaitis K."/>
            <person name="Schmutz J."/>
            <person name="Haiminen N."/>
            <person name="Iii D.L."/>
            <person name="Cornejo O."/>
            <person name="Findley S.D."/>
            <person name="Zheng P."/>
            <person name="Utro F."/>
            <person name="Royaert S."/>
            <person name="Saski C."/>
            <person name="Jenkins J."/>
            <person name="Podicheti R."/>
            <person name="Zhao M."/>
            <person name="Scheffler B.E."/>
            <person name="Stack J.C."/>
            <person name="Feltus F.A."/>
            <person name="Mustiga G.M."/>
            <person name="Amores F."/>
            <person name="Phillips W."/>
            <person name="Marelli J.P."/>
            <person name="May G.D."/>
            <person name="Shapiro H."/>
            <person name="Ma J."/>
            <person name="Bustamante C.D."/>
            <person name="Schnell R.J."/>
            <person name="Main D."/>
            <person name="Gilbert D."/>
            <person name="Parida L."/>
            <person name="Kuhn D.N."/>
        </authorList>
    </citation>
    <scope>NUCLEOTIDE SEQUENCE [LARGE SCALE GENOMIC DNA]</scope>
    <source>
        <strain evidence="3">cv. Matina 1-6</strain>
    </source>
</reference>
<dbReference type="EMBL" id="CM001885">
    <property type="protein sequence ID" value="EOY13851.1"/>
    <property type="molecule type" value="Genomic_DNA"/>
</dbReference>
<dbReference type="Gramene" id="EOY13851">
    <property type="protein sequence ID" value="EOY13851"/>
    <property type="gene ID" value="TCM_032521"/>
</dbReference>
<dbReference type="HOGENOM" id="CLU_071438_0_0_1"/>
<keyword evidence="3" id="KW-1185">Reference proteome</keyword>
<dbReference type="Proteomes" id="UP000026915">
    <property type="component" value="Chromosome 7"/>
</dbReference>
<accession>A0A061F9Y6</accession>
<dbReference type="InterPro" id="IPR029472">
    <property type="entry name" value="Copia-like_N"/>
</dbReference>
<dbReference type="AlphaFoldDB" id="A0A061F9Y6"/>
<protein>
    <recommendedName>
        <fullName evidence="1">Retrotransposon Copia-like N-terminal domain-containing protein</fullName>
    </recommendedName>
</protein>
<dbReference type="PANTHER" id="PTHR37610:SF94">
    <property type="entry name" value="RETROTRANSPOSON COPIA-LIKE N-TERMINAL DOMAIN-CONTAINING PROTEIN"/>
    <property type="match status" value="1"/>
</dbReference>
<dbReference type="PANTHER" id="PTHR37610">
    <property type="entry name" value="CCHC-TYPE DOMAIN-CONTAINING PROTEIN"/>
    <property type="match status" value="1"/>
</dbReference>
<sequence length="321" mass="36082">MSESTESSFQGSQITFQISPTGDPQSPYFLHHTDHPRSVIINPKLTTTNYVAWSRSFLLALSIKNKMGFINGTIPKPQPTDPLYPSWIRYNNLTVAWMLDFITPQISSTIFYMDSAPDIWNILKQSFAQPDDTRKDIVFRFLNGLNDSFSTVGSQIILMDPIPSLDKVYSLVLREEAQRNLLFQAQPGLESSTMLTASDGKKKFKKDLVCSHCGKKVHLKKKCYRLVGFPEDFKFTKSKANSKRGRSIANNVTSMNEVESAVVQLDQEENSAGNGTMGIKLVYLPPVRVGKAWVSCCRLGRIKLEYLLPVRGDKAWLVATG</sequence>
<dbReference type="Pfam" id="PF14244">
    <property type="entry name" value="Retrotran_gag_3"/>
    <property type="match status" value="1"/>
</dbReference>
<feature type="domain" description="Retrotransposon Copia-like N-terminal" evidence="1">
    <location>
        <begin position="31"/>
        <end position="78"/>
    </location>
</feature>
<organism evidence="2 3">
    <name type="scientific">Theobroma cacao</name>
    <name type="common">Cacao</name>
    <name type="synonym">Cocoa</name>
    <dbReference type="NCBI Taxonomy" id="3641"/>
    <lineage>
        <taxon>Eukaryota</taxon>
        <taxon>Viridiplantae</taxon>
        <taxon>Streptophyta</taxon>
        <taxon>Embryophyta</taxon>
        <taxon>Tracheophyta</taxon>
        <taxon>Spermatophyta</taxon>
        <taxon>Magnoliopsida</taxon>
        <taxon>eudicotyledons</taxon>
        <taxon>Gunneridae</taxon>
        <taxon>Pentapetalae</taxon>
        <taxon>rosids</taxon>
        <taxon>malvids</taxon>
        <taxon>Malvales</taxon>
        <taxon>Malvaceae</taxon>
        <taxon>Byttnerioideae</taxon>
        <taxon>Theobroma</taxon>
    </lineage>
</organism>
<gene>
    <name evidence="2" type="ORF">TCM_032521</name>
</gene>
<evidence type="ECO:0000259" key="1">
    <source>
        <dbReference type="Pfam" id="PF14244"/>
    </source>
</evidence>
<evidence type="ECO:0000313" key="2">
    <source>
        <dbReference type="EMBL" id="EOY13851.1"/>
    </source>
</evidence>
<name>A0A061F9Y6_THECC</name>